<organism evidence="1 2">
    <name type="scientific">Punica granatum</name>
    <name type="common">Pomegranate</name>
    <dbReference type="NCBI Taxonomy" id="22663"/>
    <lineage>
        <taxon>Eukaryota</taxon>
        <taxon>Viridiplantae</taxon>
        <taxon>Streptophyta</taxon>
        <taxon>Embryophyta</taxon>
        <taxon>Tracheophyta</taxon>
        <taxon>Spermatophyta</taxon>
        <taxon>Magnoliopsida</taxon>
        <taxon>eudicotyledons</taxon>
        <taxon>Gunneridae</taxon>
        <taxon>Pentapetalae</taxon>
        <taxon>rosids</taxon>
        <taxon>malvids</taxon>
        <taxon>Myrtales</taxon>
        <taxon>Lythraceae</taxon>
        <taxon>Punica</taxon>
    </lineage>
</organism>
<name>A0A2I0GBJ0_PUNGR</name>
<dbReference type="Proteomes" id="UP000233551">
    <property type="component" value="Unassembled WGS sequence"/>
</dbReference>
<keyword evidence="2" id="KW-1185">Reference proteome</keyword>
<dbReference type="AlphaFoldDB" id="A0A2I0GBJ0"/>
<evidence type="ECO:0000313" key="2">
    <source>
        <dbReference type="Proteomes" id="UP000233551"/>
    </source>
</evidence>
<sequence>ICDSFTSRSEKTRRSTPLRQFRSIILSEQQPWIRSGGPKIPSPDFMAKVHLSQTPSRISWIYSPTRRRHSPSWVSLLLPRDGPAAVLGFPFPHPIRSRQSEGDGAARHLTSTAVEVGAWEAATRSSGDGGGLS</sequence>
<gene>
    <name evidence="1" type="ORF">CRG98_050444</name>
</gene>
<reference evidence="1 2" key="1">
    <citation type="submission" date="2017-11" db="EMBL/GenBank/DDBJ databases">
        <title>De-novo sequencing of pomegranate (Punica granatum L.) genome.</title>
        <authorList>
            <person name="Akparov Z."/>
            <person name="Amiraslanov A."/>
            <person name="Hajiyeva S."/>
            <person name="Abbasov M."/>
            <person name="Kaur K."/>
            <person name="Hamwieh A."/>
            <person name="Solovyev V."/>
            <person name="Salamov A."/>
            <person name="Braich B."/>
            <person name="Kosarev P."/>
            <person name="Mahmoud A."/>
            <person name="Hajiyev E."/>
            <person name="Babayeva S."/>
            <person name="Izzatullayeva V."/>
            <person name="Mammadov A."/>
            <person name="Mammadov A."/>
            <person name="Sharifova S."/>
            <person name="Ojaghi J."/>
            <person name="Eynullazada K."/>
            <person name="Bayramov B."/>
            <person name="Abdulazimova A."/>
            <person name="Shahmuradov I."/>
        </authorList>
    </citation>
    <scope>NUCLEOTIDE SEQUENCE [LARGE SCALE GENOMIC DNA]</scope>
    <source>
        <strain evidence="2">cv. AG2017</strain>
        <tissue evidence="1">Leaf</tissue>
    </source>
</reference>
<feature type="non-terminal residue" evidence="1">
    <location>
        <position position="1"/>
    </location>
</feature>
<evidence type="ECO:0000313" key="1">
    <source>
        <dbReference type="EMBL" id="PKH47781.1"/>
    </source>
</evidence>
<protein>
    <submittedName>
        <fullName evidence="1">Uncharacterized protein</fullName>
    </submittedName>
</protein>
<proteinExistence type="predicted"/>
<comment type="caution">
    <text evidence="1">The sequence shown here is derived from an EMBL/GenBank/DDBJ whole genome shotgun (WGS) entry which is preliminary data.</text>
</comment>
<dbReference type="EMBL" id="PGOL01045295">
    <property type="protein sequence ID" value="PKH47781.1"/>
    <property type="molecule type" value="Genomic_DNA"/>
</dbReference>
<accession>A0A2I0GBJ0</accession>